<dbReference type="PANTHER" id="PTHR12993:SF11">
    <property type="entry name" value="N-ACETYLGLUCOSAMINYL-PHOSPHATIDYLINOSITOL DE-N-ACETYLASE"/>
    <property type="match status" value="1"/>
</dbReference>
<proteinExistence type="predicted"/>
<dbReference type="InterPro" id="IPR024078">
    <property type="entry name" value="LmbE-like_dom_sf"/>
</dbReference>
<keyword evidence="1" id="KW-0862">Zinc</keyword>
<dbReference type="InterPro" id="IPR003737">
    <property type="entry name" value="GlcNAc_PI_deacetylase-related"/>
</dbReference>
<dbReference type="Gene3D" id="3.40.50.10320">
    <property type="entry name" value="LmbE-like"/>
    <property type="match status" value="1"/>
</dbReference>
<dbReference type="RefSeq" id="WP_184823790.1">
    <property type="nucleotide sequence ID" value="NZ_JACHMM010000001.1"/>
</dbReference>
<dbReference type="AlphaFoldDB" id="A0A7W9GRR7"/>
<reference evidence="2 3" key="1">
    <citation type="submission" date="2020-08" db="EMBL/GenBank/DDBJ databases">
        <title>Sequencing the genomes of 1000 actinobacteria strains.</title>
        <authorList>
            <person name="Klenk H.-P."/>
        </authorList>
    </citation>
    <scope>NUCLEOTIDE SEQUENCE [LARGE SCALE GENOMIC DNA]</scope>
    <source>
        <strain evidence="2 3">DSM 102122</strain>
    </source>
</reference>
<accession>A0A7W9GRR7</accession>
<dbReference type="GO" id="GO:0016137">
    <property type="term" value="P:glycoside metabolic process"/>
    <property type="evidence" value="ECO:0007669"/>
    <property type="project" value="UniProtKB-ARBA"/>
</dbReference>
<comment type="caution">
    <text evidence="2">The sequence shown here is derived from an EMBL/GenBank/DDBJ whole genome shotgun (WGS) entry which is preliminary data.</text>
</comment>
<organism evidence="2 3">
    <name type="scientific">Jiangella mangrovi</name>
    <dbReference type="NCBI Taxonomy" id="1524084"/>
    <lineage>
        <taxon>Bacteria</taxon>
        <taxon>Bacillati</taxon>
        <taxon>Actinomycetota</taxon>
        <taxon>Actinomycetes</taxon>
        <taxon>Jiangellales</taxon>
        <taxon>Jiangellaceae</taxon>
        <taxon>Jiangella</taxon>
    </lineage>
</organism>
<dbReference type="SUPFAM" id="SSF102588">
    <property type="entry name" value="LmbE-like"/>
    <property type="match status" value="1"/>
</dbReference>
<dbReference type="PANTHER" id="PTHR12993">
    <property type="entry name" value="N-ACETYLGLUCOSAMINYL-PHOSPHATIDYLINOSITOL DE-N-ACETYLASE-RELATED"/>
    <property type="match status" value="1"/>
</dbReference>
<sequence>MRNPTRSVPAARRLLAVCAHPYDATFALGGVIGAFADAGTSVHVLCLTHGRRPDPSPRRRLERARDLGRAVRHLGAEDVTLMDHAPGTLGTASLDELAREIESAVTAADALLVVDATGGGAHPDHVRTMRAAYRAAATVGSVLYAWTPRPAPRPAGRVLVVDVDRDRQRDAIACHTGLAADDPVRDHWPAHQDPAERLVVLSAERTLAPAPAEPAI</sequence>
<dbReference type="Pfam" id="PF02585">
    <property type="entry name" value="PIG-L"/>
    <property type="match status" value="1"/>
</dbReference>
<evidence type="ECO:0000313" key="2">
    <source>
        <dbReference type="EMBL" id="MBB5788850.1"/>
    </source>
</evidence>
<dbReference type="Proteomes" id="UP000542813">
    <property type="component" value="Unassembled WGS sequence"/>
</dbReference>
<dbReference type="GO" id="GO:0016811">
    <property type="term" value="F:hydrolase activity, acting on carbon-nitrogen (but not peptide) bonds, in linear amides"/>
    <property type="evidence" value="ECO:0007669"/>
    <property type="project" value="TreeGrafter"/>
</dbReference>
<dbReference type="EMBL" id="JACHMM010000001">
    <property type="protein sequence ID" value="MBB5788850.1"/>
    <property type="molecule type" value="Genomic_DNA"/>
</dbReference>
<name>A0A7W9GRR7_9ACTN</name>
<evidence type="ECO:0000313" key="3">
    <source>
        <dbReference type="Proteomes" id="UP000542813"/>
    </source>
</evidence>
<gene>
    <name evidence="2" type="ORF">HD601_003425</name>
</gene>
<evidence type="ECO:0000256" key="1">
    <source>
        <dbReference type="ARBA" id="ARBA00022833"/>
    </source>
</evidence>
<keyword evidence="3" id="KW-1185">Reference proteome</keyword>
<protein>
    <submittedName>
        <fullName evidence="2">LmbE family N-acetylglucosaminyl deacetylase</fullName>
    </submittedName>
</protein>